<sequence length="248" mass="27375">MLCRTVSLGLCVIVVGALSAAQQNAAPLLDKMAKSYASATALRVRSTIVVEQQLGDAKAKQTVRHDAVFQRPNRLRVRWMENQQGGLSVTCDGKTMFTQVDALRQVKKETAPKTLQAVVRGDRKQLPAVDALSCFLGEGWRAKVQTAKVVGSETVGGRSVTRIALTLKDGVQQTLWLDKDGRIWRSRRVIRRAHPGGGTMTVTVDETFQEMTLNPRLSASDFRYTLPKGYQQVAEFQAPQQSPPTPRQ</sequence>
<dbReference type="Gene3D" id="2.50.20.10">
    <property type="entry name" value="Lipoprotein localisation LolA/LolB/LppX"/>
    <property type="match status" value="1"/>
</dbReference>
<protein>
    <recommendedName>
        <fullName evidence="4">Outer-membrane lipoprotein carrier protein</fullName>
    </recommendedName>
</protein>
<dbReference type="InterPro" id="IPR029046">
    <property type="entry name" value="LolA/LolB/LppX"/>
</dbReference>
<organism evidence="2 3">
    <name type="scientific">Candidatus Fervidibacter japonicus</name>
    <dbReference type="NCBI Taxonomy" id="2035412"/>
    <lineage>
        <taxon>Bacteria</taxon>
        <taxon>Candidatus Fervidibacterota</taxon>
        <taxon>Candidatus Fervidibacter</taxon>
    </lineage>
</organism>
<dbReference type="Pfam" id="PF09865">
    <property type="entry name" value="DUF2092"/>
    <property type="match status" value="1"/>
</dbReference>
<feature type="signal peptide" evidence="1">
    <location>
        <begin position="1"/>
        <end position="25"/>
    </location>
</feature>
<reference evidence="3" key="1">
    <citation type="submission" date="2017-09" db="EMBL/GenBank/DDBJ databases">
        <title>Metaegenomics of thermophilic ammonia-oxidizing enrichment culture.</title>
        <authorList>
            <person name="Kato S."/>
            <person name="Suzuki K."/>
        </authorList>
    </citation>
    <scope>NUCLEOTIDE SEQUENCE [LARGE SCALE GENOMIC DNA]</scope>
</reference>
<comment type="caution">
    <text evidence="2">The sequence shown here is derived from an EMBL/GenBank/DDBJ whole genome shotgun (WGS) entry which is preliminary data.</text>
</comment>
<keyword evidence="1" id="KW-0732">Signal</keyword>
<evidence type="ECO:0000256" key="1">
    <source>
        <dbReference type="SAM" id="SignalP"/>
    </source>
</evidence>
<name>A0A2H5XCP9_9BACT</name>
<dbReference type="InterPro" id="IPR019207">
    <property type="entry name" value="DUF2092"/>
</dbReference>
<dbReference type="SUPFAM" id="SSF89392">
    <property type="entry name" value="Prokaryotic lipoproteins and lipoprotein localization factors"/>
    <property type="match status" value="1"/>
</dbReference>
<evidence type="ECO:0000313" key="2">
    <source>
        <dbReference type="EMBL" id="GBC98917.1"/>
    </source>
</evidence>
<evidence type="ECO:0008006" key="4">
    <source>
        <dbReference type="Google" id="ProtNLM"/>
    </source>
</evidence>
<dbReference type="AlphaFoldDB" id="A0A2H5XCP9"/>
<dbReference type="EMBL" id="BEHT01000017">
    <property type="protein sequence ID" value="GBC98917.1"/>
    <property type="molecule type" value="Genomic_DNA"/>
</dbReference>
<gene>
    <name evidence="2" type="ORF">HRbin17_01436</name>
</gene>
<feature type="chain" id="PRO_5014163537" description="Outer-membrane lipoprotein carrier protein" evidence="1">
    <location>
        <begin position="26"/>
        <end position="248"/>
    </location>
</feature>
<evidence type="ECO:0000313" key="3">
    <source>
        <dbReference type="Proteomes" id="UP000236173"/>
    </source>
</evidence>
<accession>A0A2H5XCP9</accession>
<proteinExistence type="predicted"/>
<dbReference type="Proteomes" id="UP000236173">
    <property type="component" value="Unassembled WGS sequence"/>
</dbReference>